<sequence>MARESDISIAQAARNNADWCDAVARSHGAGGRFLPELWFSDGKLPLFYPNLITLTAEGQAAQRERVAALLENGPPLPWAVKDSFAALDLTAQGFDCLFEASWIGLPPDEVSPPAEDLSIRWHRVERPDDLVAWETAWRRDLSAGSAAIFQPALLQDSTIAILAGRLGEEIVAGAVLNLSAGAIGLSNLFGPETARASVWNECRREAQARAPGLPVVGYERDEDLALALEAGFRALGPLRVWLWTGSAG</sequence>
<accession>A0A5J6MR86</accession>
<dbReference type="KEGG" id="htq:FRZ44_51540"/>
<dbReference type="OrthoDB" id="153065at2"/>
<proteinExistence type="predicted"/>
<reference evidence="1 2" key="1">
    <citation type="submission" date="2019-08" db="EMBL/GenBank/DDBJ databases">
        <title>Hyperibacter terrae gen. nov., sp. nov. and Hyperibacter viscosus sp. nov., two new members in the family Rhodospirillaceae isolated from the rhizosphere of Hypericum perforatum.</title>
        <authorList>
            <person name="Noviana Z."/>
        </authorList>
    </citation>
    <scope>NUCLEOTIDE SEQUENCE [LARGE SCALE GENOMIC DNA]</scope>
    <source>
        <strain evidence="1 2">R5913</strain>
    </source>
</reference>
<dbReference type="AlphaFoldDB" id="A0A5J6MR86"/>
<protein>
    <recommendedName>
        <fullName evidence="3">N-acetyltransferase domain-containing protein</fullName>
    </recommendedName>
</protein>
<name>A0A5J6MR86_9PROT</name>
<organism evidence="1 2">
    <name type="scientific">Hypericibacter terrae</name>
    <dbReference type="NCBI Taxonomy" id="2602015"/>
    <lineage>
        <taxon>Bacteria</taxon>
        <taxon>Pseudomonadati</taxon>
        <taxon>Pseudomonadota</taxon>
        <taxon>Alphaproteobacteria</taxon>
        <taxon>Rhodospirillales</taxon>
        <taxon>Dongiaceae</taxon>
        <taxon>Hypericibacter</taxon>
    </lineage>
</organism>
<gene>
    <name evidence="1" type="ORF">FRZ44_51540</name>
</gene>
<keyword evidence="2" id="KW-1185">Reference proteome</keyword>
<dbReference type="Proteomes" id="UP000326202">
    <property type="component" value="Chromosome"/>
</dbReference>
<evidence type="ECO:0000313" key="1">
    <source>
        <dbReference type="EMBL" id="QEX19839.1"/>
    </source>
</evidence>
<evidence type="ECO:0000313" key="2">
    <source>
        <dbReference type="Proteomes" id="UP000326202"/>
    </source>
</evidence>
<evidence type="ECO:0008006" key="3">
    <source>
        <dbReference type="Google" id="ProtNLM"/>
    </source>
</evidence>
<dbReference type="RefSeq" id="WP_151179863.1">
    <property type="nucleotide sequence ID" value="NZ_CP042906.1"/>
</dbReference>
<dbReference type="EMBL" id="CP042906">
    <property type="protein sequence ID" value="QEX19839.1"/>
    <property type="molecule type" value="Genomic_DNA"/>
</dbReference>